<proteinExistence type="inferred from homology"/>
<sequence>MDLSHDHQLPHMPEPFSHQRSTPENSPATRDSSDGALEEVLWMRGAGKGEKEKRHQTKSQRGRPVETYERDPPPPPPCDSADQVHILKCPKSFDIHAMALSFTVDPRNLYDAEVEAAGVKRPIVQGRTLGMDETPDFTAQQEFTKLWDKETKETDTMESMGRPDAAELDNLRSSLSNHVRSPLPGVPRRHNSMATGRLEGPGIYTVDHTARLAMDATTGPVVDADVSLIDDLATPCSRGNEPGLEISSSGTSFHPAEATDGYTLEHQSRRNQGNPPCISDTVDISNPPTNVNTPRLGTPETHWSEAAHLKSKPAQGGHLRQCEDDTISNVNSWTRGIFEALGDEYIPGLAERTRRSERDQEESEIRYSRVAGPKSDASDSLPDTATPSEMVDGAKFDASETGPLSNNEFADITSRPSLELPDKNLLSRDVGVPCNLIRCSSGYQDSGDVGAVTQTHTDSGRFLTPRDDDADSAFGDECSHSPRTISMTSSVMRHEWKHGRRYHSYRSVMYWFPDDDEEQERLDILHHVFLLALDGRLFLAPINPHPCRILDVGAGTGIWGIDVADLYPAASIKGLDISPMQPEFLPPNLQFVIDDAEQHWDEPTKYDYIHCRNMEGSIEDWPRLVRQMYDSLKPGGWIELQGFVNRPYSQDKSLPSSNPLAQLMDGLVKVGKKYGRSMEPAPSFKHWAESTGFVAVDERRFQLPVGYWPKDRKHKAIGAFMAASFLRGVGGLTAAPFRDVLLWSREEVEVLNAKVRDMVARRDIHAIFDFIVVIGMKPMTGH</sequence>
<name>A0A0F7ZJ47_9HYPO</name>
<dbReference type="EMBL" id="KQ030735">
    <property type="protein sequence ID" value="KJZ69275.1"/>
    <property type="molecule type" value="Genomic_DNA"/>
</dbReference>
<evidence type="ECO:0008006" key="5">
    <source>
        <dbReference type="Google" id="ProtNLM"/>
    </source>
</evidence>
<feature type="region of interest" description="Disordered" evidence="2">
    <location>
        <begin position="177"/>
        <end position="200"/>
    </location>
</feature>
<feature type="compositionally biased region" description="Basic and acidic residues" evidence="2">
    <location>
        <begin position="351"/>
        <end position="367"/>
    </location>
</feature>
<dbReference type="SUPFAM" id="SSF53335">
    <property type="entry name" value="S-adenosyl-L-methionine-dependent methyltransferases"/>
    <property type="match status" value="1"/>
</dbReference>
<accession>A0A0F7ZJ47</accession>
<dbReference type="GO" id="GO:0008168">
    <property type="term" value="F:methyltransferase activity"/>
    <property type="evidence" value="ECO:0007669"/>
    <property type="project" value="TreeGrafter"/>
</dbReference>
<dbReference type="Proteomes" id="UP000054481">
    <property type="component" value="Unassembled WGS sequence"/>
</dbReference>
<feature type="compositionally biased region" description="Polar residues" evidence="2">
    <location>
        <begin position="18"/>
        <end position="30"/>
    </location>
</feature>
<feature type="region of interest" description="Disordered" evidence="2">
    <location>
        <begin position="265"/>
        <end position="291"/>
    </location>
</feature>
<dbReference type="PANTHER" id="PTHR43591">
    <property type="entry name" value="METHYLTRANSFERASE"/>
    <property type="match status" value="1"/>
</dbReference>
<feature type="region of interest" description="Disordered" evidence="2">
    <location>
        <begin position="351"/>
        <end position="390"/>
    </location>
</feature>
<protein>
    <recommendedName>
        <fullName evidence="5">Methyltransferase domain-containing protein</fullName>
    </recommendedName>
</protein>
<reference evidence="3 4" key="1">
    <citation type="journal article" date="2014" name="Genome Biol. Evol.">
        <title>Comparative genomics and transcriptomics analyses reveal divergent lifestyle features of nematode endoparasitic fungus Hirsutella minnesotensis.</title>
        <authorList>
            <person name="Lai Y."/>
            <person name="Liu K."/>
            <person name="Zhang X."/>
            <person name="Zhang X."/>
            <person name="Li K."/>
            <person name="Wang N."/>
            <person name="Shu C."/>
            <person name="Wu Y."/>
            <person name="Wang C."/>
            <person name="Bushley K.E."/>
            <person name="Xiang M."/>
            <person name="Liu X."/>
        </authorList>
    </citation>
    <scope>NUCLEOTIDE SEQUENCE [LARGE SCALE GENOMIC DNA]</scope>
    <source>
        <strain evidence="3 4">3608</strain>
    </source>
</reference>
<dbReference type="InterPro" id="IPR029063">
    <property type="entry name" value="SAM-dependent_MTases_sf"/>
</dbReference>
<evidence type="ECO:0000313" key="3">
    <source>
        <dbReference type="EMBL" id="KJZ69275.1"/>
    </source>
</evidence>
<keyword evidence="4" id="KW-1185">Reference proteome</keyword>
<evidence type="ECO:0000256" key="1">
    <source>
        <dbReference type="ARBA" id="ARBA00038158"/>
    </source>
</evidence>
<dbReference type="AlphaFoldDB" id="A0A0F7ZJ47"/>
<dbReference type="CDD" id="cd02440">
    <property type="entry name" value="AdoMet_MTases"/>
    <property type="match status" value="1"/>
</dbReference>
<dbReference type="Pfam" id="PF13489">
    <property type="entry name" value="Methyltransf_23"/>
    <property type="match status" value="1"/>
</dbReference>
<feature type="compositionally biased region" description="Polar residues" evidence="2">
    <location>
        <begin position="282"/>
        <end position="291"/>
    </location>
</feature>
<evidence type="ECO:0000256" key="2">
    <source>
        <dbReference type="SAM" id="MobiDB-lite"/>
    </source>
</evidence>
<dbReference type="OrthoDB" id="2013972at2759"/>
<dbReference type="PANTHER" id="PTHR43591:SF24">
    <property type="entry name" value="2-METHOXY-6-POLYPRENYL-1,4-BENZOQUINOL METHYLASE, MITOCHONDRIAL"/>
    <property type="match status" value="1"/>
</dbReference>
<feature type="region of interest" description="Disordered" evidence="2">
    <location>
        <begin position="1"/>
        <end position="80"/>
    </location>
</feature>
<evidence type="ECO:0000313" key="4">
    <source>
        <dbReference type="Proteomes" id="UP000054481"/>
    </source>
</evidence>
<gene>
    <name evidence="3" type="ORF">HIM_11334</name>
</gene>
<dbReference type="Gene3D" id="3.40.50.150">
    <property type="entry name" value="Vaccinia Virus protein VP39"/>
    <property type="match status" value="1"/>
</dbReference>
<feature type="compositionally biased region" description="Basic and acidic residues" evidence="2">
    <location>
        <begin position="63"/>
        <end position="72"/>
    </location>
</feature>
<organism evidence="3 4">
    <name type="scientific">Hirsutella minnesotensis 3608</name>
    <dbReference type="NCBI Taxonomy" id="1043627"/>
    <lineage>
        <taxon>Eukaryota</taxon>
        <taxon>Fungi</taxon>
        <taxon>Dikarya</taxon>
        <taxon>Ascomycota</taxon>
        <taxon>Pezizomycotina</taxon>
        <taxon>Sordariomycetes</taxon>
        <taxon>Hypocreomycetidae</taxon>
        <taxon>Hypocreales</taxon>
        <taxon>Ophiocordycipitaceae</taxon>
        <taxon>Hirsutella</taxon>
    </lineage>
</organism>
<comment type="similarity">
    <text evidence="1">Belongs to the methyltransferase superfamily. LaeA methyltransferase family.</text>
</comment>